<dbReference type="EMBL" id="HACA01005295">
    <property type="protein sequence ID" value="CDW22656.1"/>
    <property type="molecule type" value="Transcribed_RNA"/>
</dbReference>
<evidence type="ECO:0000313" key="1">
    <source>
        <dbReference type="EMBL" id="CDW22656.1"/>
    </source>
</evidence>
<accession>A0A0K2TB09</accession>
<organism evidence="1">
    <name type="scientific">Lepeophtheirus salmonis</name>
    <name type="common">Salmon louse</name>
    <name type="synonym">Caligus salmonis</name>
    <dbReference type="NCBI Taxonomy" id="72036"/>
    <lineage>
        <taxon>Eukaryota</taxon>
        <taxon>Metazoa</taxon>
        <taxon>Ecdysozoa</taxon>
        <taxon>Arthropoda</taxon>
        <taxon>Crustacea</taxon>
        <taxon>Multicrustacea</taxon>
        <taxon>Hexanauplia</taxon>
        <taxon>Copepoda</taxon>
        <taxon>Siphonostomatoida</taxon>
        <taxon>Caligidae</taxon>
        <taxon>Lepeophtheirus</taxon>
    </lineage>
</organism>
<name>A0A0K2TB09_LEPSM</name>
<protein>
    <submittedName>
        <fullName evidence="1">Uncharacterized protein</fullName>
    </submittedName>
</protein>
<reference evidence="1" key="1">
    <citation type="submission" date="2014-05" db="EMBL/GenBank/DDBJ databases">
        <authorList>
            <person name="Chronopoulou M."/>
        </authorList>
    </citation>
    <scope>NUCLEOTIDE SEQUENCE</scope>
    <source>
        <tissue evidence="1">Whole organism</tissue>
    </source>
</reference>
<dbReference type="AlphaFoldDB" id="A0A0K2TB09"/>
<sequence>MGQNKTYIIMAFGEYLDICGALGEICIHFLAENHSTFLPDHSFGVISKCYYNQEKIDCFEDLV</sequence>
<proteinExistence type="predicted"/>